<dbReference type="SMART" id="SM00382">
    <property type="entry name" value="AAA"/>
    <property type="match status" value="1"/>
</dbReference>
<accession>A0A1Y5PP94</accession>
<evidence type="ECO:0000259" key="4">
    <source>
        <dbReference type="SMART" id="SM00382"/>
    </source>
</evidence>
<dbReference type="InterPro" id="IPR027417">
    <property type="entry name" value="P-loop_NTPase"/>
</dbReference>
<dbReference type="EMBL" id="LT598653">
    <property type="protein sequence ID" value="SBV31853.1"/>
    <property type="molecule type" value="Genomic_DNA"/>
</dbReference>
<sequence length="369" mass="41179">MDLTERLSENLVQLARLGLAGRSQDVQAYLRQAVRRLKGQEPGLARELSELLARAPTELSPLRDFGSALVPVDADSRLALAKSEYPIIGSEAPILDDELRIKLEQVASERDHLAALEAQGLGPTRSLLFVGPPGVGKTMSARWLAHLLDRPLITLDLATVMSSYLGKTGSNIRAVLDYAKSVESVLLLDEFDSIAKRRDDEGDVGELKRLVTVLLQEVDDWPATSLLVAATNHGELLDPAVWRRFDDVLEFRLPSSELREDLLRTAFGEDGEKIDGWLPLLTILWEDRSYSDLTRTAQWIRRRATTKALNLDEVLLDRIGNELRTSAPEMRKRAAALLAQQGMSDRRISETVGISRDTMRRDRRDAKNG</sequence>
<dbReference type="GO" id="GO:0016887">
    <property type="term" value="F:ATP hydrolysis activity"/>
    <property type="evidence" value="ECO:0007669"/>
    <property type="project" value="InterPro"/>
</dbReference>
<dbReference type="InterPro" id="IPR050221">
    <property type="entry name" value="26S_Proteasome_ATPase"/>
</dbReference>
<dbReference type="Gene3D" id="3.40.50.300">
    <property type="entry name" value="P-loop containing nucleotide triphosphate hydrolases"/>
    <property type="match status" value="1"/>
</dbReference>
<dbReference type="SUPFAM" id="SSF52540">
    <property type="entry name" value="P-loop containing nucleoside triphosphate hydrolases"/>
    <property type="match status" value="1"/>
</dbReference>
<dbReference type="KEGG" id="sphu:SPPYR_0733"/>
<feature type="domain" description="AAA+ ATPase" evidence="4">
    <location>
        <begin position="123"/>
        <end position="255"/>
    </location>
</feature>
<protein>
    <submittedName>
        <fullName evidence="5">AAA+ family ATPase</fullName>
    </submittedName>
</protein>
<evidence type="ECO:0000313" key="5">
    <source>
        <dbReference type="EMBL" id="SBV31853.1"/>
    </source>
</evidence>
<keyword evidence="3" id="KW-0067">ATP-binding</keyword>
<evidence type="ECO:0000256" key="3">
    <source>
        <dbReference type="ARBA" id="ARBA00022840"/>
    </source>
</evidence>
<comment type="similarity">
    <text evidence="1">Belongs to the AAA ATPase family.</text>
</comment>
<dbReference type="CDD" id="cd19481">
    <property type="entry name" value="RecA-like_protease"/>
    <property type="match status" value="1"/>
</dbReference>
<dbReference type="GO" id="GO:0005524">
    <property type="term" value="F:ATP binding"/>
    <property type="evidence" value="ECO:0007669"/>
    <property type="project" value="UniProtKB-KW"/>
</dbReference>
<dbReference type="Pfam" id="PF00004">
    <property type="entry name" value="AAA"/>
    <property type="match status" value="1"/>
</dbReference>
<dbReference type="PANTHER" id="PTHR23073">
    <property type="entry name" value="26S PROTEASOME REGULATORY SUBUNIT"/>
    <property type="match status" value="1"/>
</dbReference>
<evidence type="ECO:0000256" key="1">
    <source>
        <dbReference type="ARBA" id="ARBA00006914"/>
    </source>
</evidence>
<gene>
    <name evidence="5" type="ORF">SPPYR_0733</name>
</gene>
<dbReference type="RefSeq" id="WP_295323808.1">
    <property type="nucleotide sequence ID" value="NZ_LT598653.1"/>
</dbReference>
<name>A0A1Y5PP94_9SPHN</name>
<dbReference type="InterPro" id="IPR003959">
    <property type="entry name" value="ATPase_AAA_core"/>
</dbReference>
<dbReference type="AlphaFoldDB" id="A0A1Y5PP94"/>
<keyword evidence="2" id="KW-0547">Nucleotide-binding</keyword>
<proteinExistence type="inferred from homology"/>
<evidence type="ECO:0000256" key="2">
    <source>
        <dbReference type="ARBA" id="ARBA00022741"/>
    </source>
</evidence>
<reference evidence="5" key="1">
    <citation type="submission" date="2016-03" db="EMBL/GenBank/DDBJ databases">
        <authorList>
            <person name="Ploux O."/>
        </authorList>
    </citation>
    <scope>NUCLEOTIDE SEQUENCE</scope>
    <source>
        <strain evidence="5">UC10</strain>
    </source>
</reference>
<organism evidence="5">
    <name type="scientific">uncultured Sphingopyxis sp</name>
    <dbReference type="NCBI Taxonomy" id="310581"/>
    <lineage>
        <taxon>Bacteria</taxon>
        <taxon>Pseudomonadati</taxon>
        <taxon>Pseudomonadota</taxon>
        <taxon>Alphaproteobacteria</taxon>
        <taxon>Sphingomonadales</taxon>
        <taxon>Sphingomonadaceae</taxon>
        <taxon>Sphingopyxis</taxon>
        <taxon>environmental samples</taxon>
    </lineage>
</organism>
<dbReference type="InterPro" id="IPR003593">
    <property type="entry name" value="AAA+_ATPase"/>
</dbReference>